<dbReference type="RefSeq" id="WP_151124898.1">
    <property type="nucleotide sequence ID" value="NZ_CP088081.1"/>
</dbReference>
<dbReference type="Pfam" id="PF13286">
    <property type="entry name" value="HD_assoc"/>
    <property type="match status" value="1"/>
</dbReference>
<evidence type="ECO:0000313" key="3">
    <source>
        <dbReference type="EMBL" id="KAB0579328.1"/>
    </source>
</evidence>
<dbReference type="GO" id="GO:0016787">
    <property type="term" value="F:hydrolase activity"/>
    <property type="evidence" value="ECO:0007669"/>
    <property type="project" value="UniProtKB-KW"/>
</dbReference>
<dbReference type="Gene3D" id="1.10.3210.10">
    <property type="entry name" value="Hypothetical protein af1432"/>
    <property type="match status" value="1"/>
</dbReference>
<name>A0A643F9L8_IDEDE</name>
<dbReference type="AlphaFoldDB" id="A0A643F9L8"/>
<protein>
    <recommendedName>
        <fullName evidence="2">Phosphohydrolase-associated domain-containing protein</fullName>
    </recommendedName>
</protein>
<organism evidence="3 4">
    <name type="scientific">Ideonella dechloratans</name>
    <dbReference type="NCBI Taxonomy" id="36863"/>
    <lineage>
        <taxon>Bacteria</taxon>
        <taxon>Pseudomonadati</taxon>
        <taxon>Pseudomonadota</taxon>
        <taxon>Betaproteobacteria</taxon>
        <taxon>Burkholderiales</taxon>
        <taxon>Sphaerotilaceae</taxon>
        <taxon>Ideonella</taxon>
    </lineage>
</organism>
<proteinExistence type="predicted"/>
<dbReference type="SUPFAM" id="SSF109604">
    <property type="entry name" value="HD-domain/PDEase-like"/>
    <property type="match status" value="1"/>
</dbReference>
<sequence length="417" mass="44858">MDLSHPSPATLQAARHDWIWRARRSGLDLQRARSSDYRDPFARDRARLLHSAASRRLMGKSQVPGLLGSMLPRAWQTHVLEVSQLSRGMLRALQHLHAPGEPWLPWLPDVNLLEAVALGRSLGHAPFGPVGDRTLAELMREHGGFDPRWQALRLMQRLEPHTPGHGLDLTRRTLLGLYDRAMLALPTPGRDPAGLAGQDWLLQPLSERDRRALLGVPPHGLLHAAVSLDGSIVQLAEQLAHAVHEFDDALGLGAVPRAAWDAVVLDPGWAEAVDLQPVPLAQGLFAGPGPARRQAVGALVNALLISVDIEAAPVVDEPLLHHRAQWIAPAQALVASLQGLVAQAWAQAPQVAAASEEAGLALRQLWSLAWAAPDLLGLPAHGAQPSDVWARLLCDRLAGLTDAAALQLAHHGTPPGG</sequence>
<feature type="domain" description="Phosphohydrolase-associated" evidence="2">
    <location>
        <begin position="331"/>
        <end position="409"/>
    </location>
</feature>
<dbReference type="Proteomes" id="UP000430120">
    <property type="component" value="Unassembled WGS sequence"/>
</dbReference>
<evidence type="ECO:0000259" key="2">
    <source>
        <dbReference type="Pfam" id="PF13286"/>
    </source>
</evidence>
<reference evidence="3 4" key="1">
    <citation type="submission" date="2019-09" db="EMBL/GenBank/DDBJ databases">
        <title>Draft genome sequences of 48 bacterial type strains from the CCUG.</title>
        <authorList>
            <person name="Tunovic T."/>
            <person name="Pineiro-Iglesias B."/>
            <person name="Unosson C."/>
            <person name="Inganas E."/>
            <person name="Ohlen M."/>
            <person name="Cardew S."/>
            <person name="Jensie-Markopoulos S."/>
            <person name="Salva-Serra F."/>
            <person name="Jaen-Luchoro D."/>
            <person name="Karlsson R."/>
            <person name="Svensson-Stadler L."/>
            <person name="Chun J."/>
            <person name="Moore E."/>
        </authorList>
    </citation>
    <scope>NUCLEOTIDE SEQUENCE [LARGE SCALE GENOMIC DNA]</scope>
    <source>
        <strain evidence="3 4">CCUG 30977</strain>
    </source>
</reference>
<dbReference type="InterPro" id="IPR026875">
    <property type="entry name" value="PHydrolase_assoc_dom"/>
</dbReference>
<keyword evidence="1" id="KW-0378">Hydrolase</keyword>
<comment type="caution">
    <text evidence="3">The sequence shown here is derived from an EMBL/GenBank/DDBJ whole genome shotgun (WGS) entry which is preliminary data.</text>
</comment>
<evidence type="ECO:0000313" key="4">
    <source>
        <dbReference type="Proteomes" id="UP000430120"/>
    </source>
</evidence>
<dbReference type="OrthoDB" id="9803619at2"/>
<keyword evidence="4" id="KW-1185">Reference proteome</keyword>
<evidence type="ECO:0000256" key="1">
    <source>
        <dbReference type="ARBA" id="ARBA00022801"/>
    </source>
</evidence>
<accession>A0A643F9L8</accession>
<dbReference type="EMBL" id="VZPB01000038">
    <property type="protein sequence ID" value="KAB0579328.1"/>
    <property type="molecule type" value="Genomic_DNA"/>
</dbReference>
<gene>
    <name evidence="3" type="ORF">F7Q92_14835</name>
</gene>